<accession>A0ABX2NUN7</accession>
<evidence type="ECO:0000313" key="1">
    <source>
        <dbReference type="EMBL" id="NVI07848.1"/>
    </source>
</evidence>
<name>A0ABX2NUN7_9BURK</name>
<evidence type="ECO:0000313" key="2">
    <source>
        <dbReference type="Proteomes" id="UP000821598"/>
    </source>
</evidence>
<protein>
    <submittedName>
        <fullName evidence="1">Uncharacterized protein</fullName>
    </submittedName>
</protein>
<comment type="caution">
    <text evidence="1">The sequence shown here is derived from an EMBL/GenBank/DDBJ whole genome shotgun (WGS) entry which is preliminary data.</text>
</comment>
<dbReference type="InterPro" id="IPR036188">
    <property type="entry name" value="FAD/NAD-bd_sf"/>
</dbReference>
<dbReference type="Gene3D" id="3.50.50.60">
    <property type="entry name" value="FAD/NAD(P)-binding domain"/>
    <property type="match status" value="1"/>
</dbReference>
<dbReference type="RefSeq" id="WP_176123443.1">
    <property type="nucleotide sequence ID" value="NZ_JBNDLM010000002.1"/>
</dbReference>
<dbReference type="EMBL" id="VOMC01000039">
    <property type="protein sequence ID" value="NVI07848.1"/>
    <property type="molecule type" value="Genomic_DNA"/>
</dbReference>
<organism evidence="1 2">
    <name type="scientific">Paraburkholderia youngii</name>
    <dbReference type="NCBI Taxonomy" id="2782701"/>
    <lineage>
        <taxon>Bacteria</taxon>
        <taxon>Pseudomonadati</taxon>
        <taxon>Pseudomonadota</taxon>
        <taxon>Betaproteobacteria</taxon>
        <taxon>Burkholderiales</taxon>
        <taxon>Burkholderiaceae</taxon>
        <taxon>Paraburkholderia</taxon>
    </lineage>
</organism>
<reference evidence="1 2" key="1">
    <citation type="submission" date="2019-08" db="EMBL/GenBank/DDBJ databases">
        <title>Paraburkholderia simonii sp. nov. and P. youngii sp. nov. Brazilian and Mexican Mimosa-associated rhizobia.</title>
        <authorList>
            <person name="Mavima L."/>
            <person name="Beukes C.W."/>
            <person name="Palmer M."/>
            <person name="De Meyer S.E."/>
            <person name="James E.K."/>
            <person name="Maluk M."/>
            <person name="Avontuur J.R."/>
            <person name="Chan W.Y."/>
            <person name="Venter S.N."/>
            <person name="Steenkamp E.T."/>
        </authorList>
    </citation>
    <scope>NUCLEOTIDE SEQUENCE [LARGE SCALE GENOMIC DNA]</scope>
    <source>
        <strain evidence="1 2">JPY454</strain>
    </source>
</reference>
<proteinExistence type="predicted"/>
<keyword evidence="2" id="KW-1185">Reference proteome</keyword>
<gene>
    <name evidence="1" type="ORF">FSB64_29670</name>
</gene>
<sequence length="66" mass="7341">MLDSRFHMRKTEESRAMDAAAFPRIPGYVFVPAIYMISEKAADSTVENVRRPAVAEARIVRGEGAT</sequence>
<dbReference type="Proteomes" id="UP000821598">
    <property type="component" value="Unassembled WGS sequence"/>
</dbReference>